<dbReference type="Pfam" id="PF02254">
    <property type="entry name" value="TrkA_N"/>
    <property type="match status" value="1"/>
</dbReference>
<dbReference type="Pfam" id="PF00999">
    <property type="entry name" value="Na_H_Exchanger"/>
    <property type="match status" value="1"/>
</dbReference>
<evidence type="ECO:0000256" key="6">
    <source>
        <dbReference type="ARBA" id="ARBA00023136"/>
    </source>
</evidence>
<dbReference type="InterPro" id="IPR006153">
    <property type="entry name" value="Cation/H_exchanger_TM"/>
</dbReference>
<sequence length="555" mass="60593">MDLLLQNIFLQIAFVIVTASSLALLAFKIKQPLLIAYMVAGLIIGPGVLGFVHQTETMRAFSEVGIAFLLFLVGLNLDWRKIKDIGSAAIVVGLGQTVLTTGLGYGVGMLLGFNATTSLFLGTAFAFSSTIVVVKMLADKEELERLHGRLSIGILIVQDLLAMGLLLVLGALRDHGNVTELITISLVKAVVVLVSLWVVARFVLPAVFRYAARLQELLFLTAVGWCFAVTSVLFFLGFGIEIGALLAGISLAGTGFHREIESKIKPLRDFFLIIFFIVLGTNLSLEALQTMWVPALVFSTVVLLGKPLIIVPLLRVFGYHPRAGFMTGATVAQVSEFSFIVLAAGIAAGLIAEEILPMATMVGMITIAVSSYLILYGESVYKLFAWMFEWMAPGYAPLESVRSRASAILLFGYQDMGAAILPSLLCVHKDVLVVDYDPQQIEALQDRPVQAVYGDVSNEELLVGLQAHKAKLLVSTIPDREVNEEILSYMKRQRGTTIVIVTARNTLDAEYLYKHGATFVIVPSVMGGEFFAELLKKKKTLKRSWHAEAKRFLSV</sequence>
<dbReference type="EMBL" id="PCYM01000001">
    <property type="protein sequence ID" value="PIR47994.1"/>
    <property type="molecule type" value="Genomic_DNA"/>
</dbReference>
<feature type="domain" description="RCK N-terminal" evidence="9">
    <location>
        <begin position="408"/>
        <end position="523"/>
    </location>
</feature>
<keyword evidence="3" id="KW-0813">Transport</keyword>
<feature type="transmembrane region" description="Helical" evidence="7">
    <location>
        <begin position="329"/>
        <end position="352"/>
    </location>
</feature>
<comment type="subcellular location">
    <subcellularLocation>
        <location evidence="1">Membrane</location>
        <topology evidence="1">Multi-pass membrane protein</topology>
    </subcellularLocation>
</comment>
<feature type="transmembrane region" description="Helical" evidence="7">
    <location>
        <begin position="242"/>
        <end position="260"/>
    </location>
</feature>
<feature type="transmembrane region" description="Helical" evidence="7">
    <location>
        <begin position="358"/>
        <end position="377"/>
    </location>
</feature>
<feature type="transmembrane region" description="Helical" evidence="7">
    <location>
        <begin position="6"/>
        <end position="27"/>
    </location>
</feature>
<accession>A0A2H0RPT3</accession>
<evidence type="ECO:0000259" key="8">
    <source>
        <dbReference type="Pfam" id="PF00999"/>
    </source>
</evidence>
<evidence type="ECO:0000313" key="10">
    <source>
        <dbReference type="EMBL" id="PIR47994.1"/>
    </source>
</evidence>
<feature type="transmembrane region" description="Helical" evidence="7">
    <location>
        <begin position="267"/>
        <end position="285"/>
    </location>
</feature>
<dbReference type="GO" id="GO:0015297">
    <property type="term" value="F:antiporter activity"/>
    <property type="evidence" value="ECO:0007669"/>
    <property type="project" value="InterPro"/>
</dbReference>
<feature type="transmembrane region" description="Helical" evidence="7">
    <location>
        <begin position="58"/>
        <end position="77"/>
    </location>
</feature>
<dbReference type="SUPFAM" id="SSF51735">
    <property type="entry name" value="NAD(P)-binding Rossmann-fold domains"/>
    <property type="match status" value="1"/>
</dbReference>
<evidence type="ECO:0000313" key="11">
    <source>
        <dbReference type="Proteomes" id="UP000230084"/>
    </source>
</evidence>
<dbReference type="GO" id="GO:0016020">
    <property type="term" value="C:membrane"/>
    <property type="evidence" value="ECO:0007669"/>
    <property type="project" value="UniProtKB-SubCell"/>
</dbReference>
<evidence type="ECO:0000259" key="9">
    <source>
        <dbReference type="Pfam" id="PF02254"/>
    </source>
</evidence>
<feature type="domain" description="Cation/H+ exchanger transmembrane" evidence="8">
    <location>
        <begin position="17"/>
        <end position="370"/>
    </location>
</feature>
<evidence type="ECO:0000256" key="2">
    <source>
        <dbReference type="ARBA" id="ARBA00005551"/>
    </source>
</evidence>
<organism evidence="10 11">
    <name type="scientific">Candidatus Uhrbacteria bacterium CG10_big_fil_rev_8_21_14_0_10_50_16</name>
    <dbReference type="NCBI Taxonomy" id="1975039"/>
    <lineage>
        <taxon>Bacteria</taxon>
        <taxon>Candidatus Uhriibacteriota</taxon>
    </lineage>
</organism>
<feature type="transmembrane region" description="Helical" evidence="7">
    <location>
        <begin position="216"/>
        <end position="236"/>
    </location>
</feature>
<dbReference type="GO" id="GO:0006813">
    <property type="term" value="P:potassium ion transport"/>
    <property type="evidence" value="ECO:0007669"/>
    <property type="project" value="InterPro"/>
</dbReference>
<feature type="transmembrane region" description="Helical" evidence="7">
    <location>
        <begin position="119"/>
        <end position="138"/>
    </location>
</feature>
<dbReference type="GO" id="GO:1902600">
    <property type="term" value="P:proton transmembrane transport"/>
    <property type="evidence" value="ECO:0007669"/>
    <property type="project" value="InterPro"/>
</dbReference>
<evidence type="ECO:0000256" key="3">
    <source>
        <dbReference type="ARBA" id="ARBA00022448"/>
    </source>
</evidence>
<proteinExistence type="inferred from homology"/>
<dbReference type="PANTHER" id="PTHR42751">
    <property type="entry name" value="SODIUM/HYDROGEN EXCHANGER FAMILY/TRKA DOMAIN PROTEIN"/>
    <property type="match status" value="1"/>
</dbReference>
<dbReference type="InterPro" id="IPR038770">
    <property type="entry name" value="Na+/solute_symporter_sf"/>
</dbReference>
<dbReference type="PANTHER" id="PTHR42751:SF3">
    <property type="entry name" value="SODIUM_GLUTAMATE SYMPORTER"/>
    <property type="match status" value="1"/>
</dbReference>
<keyword evidence="6 7" id="KW-0472">Membrane</keyword>
<dbReference type="AlphaFoldDB" id="A0A2H0RPT3"/>
<dbReference type="InterPro" id="IPR003148">
    <property type="entry name" value="RCK_N"/>
</dbReference>
<keyword evidence="4 7" id="KW-0812">Transmembrane</keyword>
<evidence type="ECO:0000256" key="1">
    <source>
        <dbReference type="ARBA" id="ARBA00004141"/>
    </source>
</evidence>
<dbReference type="Proteomes" id="UP000230084">
    <property type="component" value="Unassembled WGS sequence"/>
</dbReference>
<evidence type="ECO:0000256" key="5">
    <source>
        <dbReference type="ARBA" id="ARBA00022989"/>
    </source>
</evidence>
<dbReference type="InterPro" id="IPR036291">
    <property type="entry name" value="NAD(P)-bd_dom_sf"/>
</dbReference>
<evidence type="ECO:0000256" key="7">
    <source>
        <dbReference type="SAM" id="Phobius"/>
    </source>
</evidence>
<reference evidence="10 11" key="1">
    <citation type="submission" date="2017-09" db="EMBL/GenBank/DDBJ databases">
        <title>Depth-based differentiation of microbial function through sediment-hosted aquifers and enrichment of novel symbionts in the deep terrestrial subsurface.</title>
        <authorList>
            <person name="Probst A.J."/>
            <person name="Ladd B."/>
            <person name="Jarett J.K."/>
            <person name="Geller-Mcgrath D.E."/>
            <person name="Sieber C.M."/>
            <person name="Emerson J.B."/>
            <person name="Anantharaman K."/>
            <person name="Thomas B.C."/>
            <person name="Malmstrom R."/>
            <person name="Stieglmeier M."/>
            <person name="Klingl A."/>
            <person name="Woyke T."/>
            <person name="Ryan C.M."/>
            <person name="Banfield J.F."/>
        </authorList>
    </citation>
    <scope>NUCLEOTIDE SEQUENCE [LARGE SCALE GENOMIC DNA]</scope>
    <source>
        <strain evidence="10">CG10_big_fil_rev_8_21_14_0_10_50_16</strain>
    </source>
</reference>
<comment type="caution">
    <text evidence="10">The sequence shown here is derived from an EMBL/GenBank/DDBJ whole genome shotgun (WGS) entry which is preliminary data.</text>
</comment>
<gene>
    <name evidence="10" type="ORF">COV06_01175</name>
</gene>
<feature type="transmembrane region" description="Helical" evidence="7">
    <location>
        <begin position="181"/>
        <end position="204"/>
    </location>
</feature>
<feature type="transmembrane region" description="Helical" evidence="7">
    <location>
        <begin position="150"/>
        <end position="169"/>
    </location>
</feature>
<protein>
    <submittedName>
        <fullName evidence="10">Uncharacterized protein</fullName>
    </submittedName>
</protein>
<comment type="similarity">
    <text evidence="2">Belongs to the monovalent cation:proton antiporter 2 (CPA2) transporter (TC 2.A.37) family.</text>
</comment>
<feature type="transmembrane region" description="Helical" evidence="7">
    <location>
        <begin position="291"/>
        <end position="317"/>
    </location>
</feature>
<evidence type="ECO:0000256" key="4">
    <source>
        <dbReference type="ARBA" id="ARBA00022692"/>
    </source>
</evidence>
<feature type="transmembrane region" description="Helical" evidence="7">
    <location>
        <begin position="34"/>
        <end position="52"/>
    </location>
</feature>
<dbReference type="Gene3D" id="1.20.1530.20">
    <property type="match status" value="1"/>
</dbReference>
<dbReference type="Gene3D" id="3.40.50.720">
    <property type="entry name" value="NAD(P)-binding Rossmann-like Domain"/>
    <property type="match status" value="1"/>
</dbReference>
<keyword evidence="5 7" id="KW-1133">Transmembrane helix</keyword>
<feature type="transmembrane region" description="Helical" evidence="7">
    <location>
        <begin position="89"/>
        <end position="113"/>
    </location>
</feature>
<name>A0A2H0RPT3_9BACT</name>